<evidence type="ECO:0000256" key="2">
    <source>
        <dbReference type="ARBA" id="ARBA00004308"/>
    </source>
</evidence>
<evidence type="ECO:0000256" key="6">
    <source>
        <dbReference type="ARBA" id="ARBA00022801"/>
    </source>
</evidence>
<sequence length="406" mass="44792">MAVKWTSLQIAVLVISISAFTLAIDLDVDSPDSIRTAAATIAYGLQSMYNGNRTGGEPGKFPDPPYYWWLSGAAWGGMLDYYLYTGDESYYNVTYDALVSQISPTNNYLPAAEALDEGNDDIALWAFAAQNAAEYGFREPPKAYPTWLKICDNIFNDFVSRWIASSNTCGGGLKWQVFPTSPGYDYKNSISNGGFLQLAARLYRSTNNQTYYEWAIHVWDWSVKIGLIDSSYNVFDGSDDTINCTGIDHTLWTYNVAVYLYGTAVLYNYTNGLEIWRNRTTALLDFALEAFVSPFPNATDVIYEHCELTWSCNIDQFSFRAYLARWLAKTTIMMPETAEKVNPVLRASALAAAAACSGGANGTTCGARWYLDAWDETSGLGQALAALEVVQSLLVDEAGPPAEAST</sequence>
<name>A0AA39CMI1_9EURO</name>
<dbReference type="GO" id="GO:0008496">
    <property type="term" value="F:mannan endo-1,6-alpha-mannosidase activity"/>
    <property type="evidence" value="ECO:0007669"/>
    <property type="project" value="UniProtKB-UniRule"/>
</dbReference>
<comment type="caution">
    <text evidence="12">The sequence shown here is derived from an EMBL/GenBank/DDBJ whole genome shotgun (WGS) entry which is preliminary data.</text>
</comment>
<dbReference type="Gene3D" id="1.50.10.20">
    <property type="match status" value="1"/>
</dbReference>
<accession>A0AA39CMI1</accession>
<dbReference type="GO" id="GO:0009272">
    <property type="term" value="P:fungal-type cell wall biogenesis"/>
    <property type="evidence" value="ECO:0007669"/>
    <property type="project" value="TreeGrafter"/>
</dbReference>
<dbReference type="InterPro" id="IPR005198">
    <property type="entry name" value="Glyco_hydro_76"/>
</dbReference>
<dbReference type="InterPro" id="IPR014480">
    <property type="entry name" value="Mannan-1_6-alpha_mannosidase"/>
</dbReference>
<dbReference type="EMBL" id="JAPDRK010000004">
    <property type="protein sequence ID" value="KAJ9613311.1"/>
    <property type="molecule type" value="Genomic_DNA"/>
</dbReference>
<proteinExistence type="inferred from homology"/>
<evidence type="ECO:0000313" key="12">
    <source>
        <dbReference type="EMBL" id="KAJ9613311.1"/>
    </source>
</evidence>
<keyword evidence="6 10" id="KW-0378">Hydrolase</keyword>
<dbReference type="PANTHER" id="PTHR12145">
    <property type="entry name" value="MANNAN ENDO-1,6-ALPHA-MANNOSIDASE DCW1"/>
    <property type="match status" value="1"/>
</dbReference>
<dbReference type="InterPro" id="IPR008928">
    <property type="entry name" value="6-hairpin_glycosidase_sf"/>
</dbReference>
<evidence type="ECO:0000256" key="11">
    <source>
        <dbReference type="SAM" id="SignalP"/>
    </source>
</evidence>
<keyword evidence="13" id="KW-1185">Reference proteome</keyword>
<dbReference type="EC" id="3.2.1.101" evidence="4 10"/>
<organism evidence="12 13">
    <name type="scientific">Cladophialophora chaetospira</name>
    <dbReference type="NCBI Taxonomy" id="386627"/>
    <lineage>
        <taxon>Eukaryota</taxon>
        <taxon>Fungi</taxon>
        <taxon>Dikarya</taxon>
        <taxon>Ascomycota</taxon>
        <taxon>Pezizomycotina</taxon>
        <taxon>Eurotiomycetes</taxon>
        <taxon>Chaetothyriomycetidae</taxon>
        <taxon>Chaetothyriales</taxon>
        <taxon>Herpotrichiellaceae</taxon>
        <taxon>Cladophialophora</taxon>
    </lineage>
</organism>
<evidence type="ECO:0000256" key="4">
    <source>
        <dbReference type="ARBA" id="ARBA00012350"/>
    </source>
</evidence>
<keyword evidence="8" id="KW-0325">Glycoprotein</keyword>
<feature type="chain" id="PRO_5041203859" description="Mannan endo-1,6-alpha-mannosidase" evidence="11">
    <location>
        <begin position="24"/>
        <end position="406"/>
    </location>
</feature>
<keyword evidence="7" id="KW-0472">Membrane</keyword>
<evidence type="ECO:0000256" key="10">
    <source>
        <dbReference type="PIRNR" id="PIRNR016302"/>
    </source>
</evidence>
<evidence type="ECO:0000256" key="5">
    <source>
        <dbReference type="ARBA" id="ARBA00022729"/>
    </source>
</evidence>
<dbReference type="SUPFAM" id="SSF48208">
    <property type="entry name" value="Six-hairpin glycosidases"/>
    <property type="match status" value="1"/>
</dbReference>
<reference evidence="12" key="1">
    <citation type="submission" date="2022-10" db="EMBL/GenBank/DDBJ databases">
        <title>Culturing micro-colonial fungi from biological soil crusts in the Mojave desert and describing Neophaeococcomyces mojavensis, and introducing the new genera and species Taxawa tesnikishii.</title>
        <authorList>
            <person name="Kurbessoian T."/>
            <person name="Stajich J.E."/>
        </authorList>
    </citation>
    <scope>NUCLEOTIDE SEQUENCE</scope>
    <source>
        <strain evidence="12">TK_41</strain>
    </source>
</reference>
<dbReference type="FunFam" id="1.50.10.20:FF:000006">
    <property type="entry name" value="Mannan endo-1,6-alpha-mannosidase"/>
    <property type="match status" value="1"/>
</dbReference>
<dbReference type="PANTHER" id="PTHR12145:SF36">
    <property type="entry name" value="MANNAN ENDO-1,6-ALPHA-MANNOSIDASE DCW1"/>
    <property type="match status" value="1"/>
</dbReference>
<dbReference type="Pfam" id="PF03663">
    <property type="entry name" value="Glyco_hydro_76"/>
    <property type="match status" value="1"/>
</dbReference>
<evidence type="ECO:0000256" key="9">
    <source>
        <dbReference type="ARBA" id="ARBA00023295"/>
    </source>
</evidence>
<evidence type="ECO:0000256" key="7">
    <source>
        <dbReference type="ARBA" id="ARBA00023136"/>
    </source>
</evidence>
<evidence type="ECO:0000313" key="13">
    <source>
        <dbReference type="Proteomes" id="UP001172673"/>
    </source>
</evidence>
<comment type="catalytic activity">
    <reaction evidence="1 10">
        <text>Random hydrolysis of (1-&gt;6)-alpha-D-mannosidic linkages in unbranched (1-&gt;6)-mannans.</text>
        <dbReference type="EC" id="3.2.1.101"/>
    </reaction>
</comment>
<gene>
    <name evidence="12" type="ORF">H2200_003253</name>
</gene>
<comment type="similarity">
    <text evidence="3 10">Belongs to the glycosyl hydrolase 76 family.</text>
</comment>
<dbReference type="GO" id="GO:0012505">
    <property type="term" value="C:endomembrane system"/>
    <property type="evidence" value="ECO:0007669"/>
    <property type="project" value="UniProtKB-SubCell"/>
</dbReference>
<feature type="signal peptide" evidence="11">
    <location>
        <begin position="1"/>
        <end position="23"/>
    </location>
</feature>
<keyword evidence="5 11" id="KW-0732">Signal</keyword>
<evidence type="ECO:0000256" key="8">
    <source>
        <dbReference type="ARBA" id="ARBA00023180"/>
    </source>
</evidence>
<evidence type="ECO:0000256" key="3">
    <source>
        <dbReference type="ARBA" id="ARBA00009699"/>
    </source>
</evidence>
<dbReference type="PIRSF" id="PIRSF016302">
    <property type="entry name" value="Man_a_manosd"/>
    <property type="match status" value="1"/>
</dbReference>
<dbReference type="Proteomes" id="UP001172673">
    <property type="component" value="Unassembled WGS sequence"/>
</dbReference>
<evidence type="ECO:0000256" key="1">
    <source>
        <dbReference type="ARBA" id="ARBA00001452"/>
    </source>
</evidence>
<dbReference type="GO" id="GO:0016052">
    <property type="term" value="P:carbohydrate catabolic process"/>
    <property type="evidence" value="ECO:0007669"/>
    <property type="project" value="InterPro"/>
</dbReference>
<keyword evidence="9 10" id="KW-0326">Glycosidase</keyword>
<dbReference type="AlphaFoldDB" id="A0AA39CMI1"/>
<protein>
    <recommendedName>
        <fullName evidence="4 10">Mannan endo-1,6-alpha-mannosidase</fullName>
        <ecNumber evidence="4 10">3.2.1.101</ecNumber>
    </recommendedName>
</protein>
<comment type="subcellular location">
    <subcellularLocation>
        <location evidence="2">Endomembrane system</location>
    </subcellularLocation>
</comment>